<dbReference type="AlphaFoldDB" id="A0A067E0K5"/>
<keyword evidence="2" id="KW-1185">Reference proteome</keyword>
<accession>A0A067E0K5</accession>
<proteinExistence type="predicted"/>
<reference evidence="1 2" key="1">
    <citation type="submission" date="2014-04" db="EMBL/GenBank/DDBJ databases">
        <authorList>
            <consortium name="International Citrus Genome Consortium"/>
            <person name="Gmitter F."/>
            <person name="Chen C."/>
            <person name="Farmerie W."/>
            <person name="Harkins T."/>
            <person name="Desany B."/>
            <person name="Mohiuddin M."/>
            <person name="Kodira C."/>
            <person name="Borodovsky M."/>
            <person name="Lomsadze A."/>
            <person name="Burns P."/>
            <person name="Jenkins J."/>
            <person name="Prochnik S."/>
            <person name="Shu S."/>
            <person name="Chapman J."/>
            <person name="Pitluck S."/>
            <person name="Schmutz J."/>
            <person name="Rokhsar D."/>
        </authorList>
    </citation>
    <scope>NUCLEOTIDE SEQUENCE</scope>
</reference>
<dbReference type="EMBL" id="KK785177">
    <property type="protein sequence ID" value="KDO47405.1"/>
    <property type="molecule type" value="Genomic_DNA"/>
</dbReference>
<dbReference type="Proteomes" id="UP000027120">
    <property type="component" value="Unassembled WGS sequence"/>
</dbReference>
<name>A0A067E0K5_CITSI</name>
<gene>
    <name evidence="1" type="ORF">CISIN_1g035236mg</name>
</gene>
<sequence>MPSQPHNYSTFIRAQKKIQAFIKEKNCKTLIIVPQLAQLPGLKHPKLQNVNQSFHTIEIYKKYKLLSFS</sequence>
<organism evidence="1 2">
    <name type="scientific">Citrus sinensis</name>
    <name type="common">Sweet orange</name>
    <name type="synonym">Citrus aurantium var. sinensis</name>
    <dbReference type="NCBI Taxonomy" id="2711"/>
    <lineage>
        <taxon>Eukaryota</taxon>
        <taxon>Viridiplantae</taxon>
        <taxon>Streptophyta</taxon>
        <taxon>Embryophyta</taxon>
        <taxon>Tracheophyta</taxon>
        <taxon>Spermatophyta</taxon>
        <taxon>Magnoliopsida</taxon>
        <taxon>eudicotyledons</taxon>
        <taxon>Gunneridae</taxon>
        <taxon>Pentapetalae</taxon>
        <taxon>rosids</taxon>
        <taxon>malvids</taxon>
        <taxon>Sapindales</taxon>
        <taxon>Rutaceae</taxon>
        <taxon>Aurantioideae</taxon>
        <taxon>Citrus</taxon>
    </lineage>
</organism>
<evidence type="ECO:0000313" key="1">
    <source>
        <dbReference type="EMBL" id="KDO47405.1"/>
    </source>
</evidence>
<evidence type="ECO:0000313" key="2">
    <source>
        <dbReference type="Proteomes" id="UP000027120"/>
    </source>
</evidence>
<protein>
    <submittedName>
        <fullName evidence="1">Uncharacterized protein</fullName>
    </submittedName>
</protein>